<keyword evidence="2" id="KW-1185">Reference proteome</keyword>
<dbReference type="CDD" id="cd00761">
    <property type="entry name" value="Glyco_tranf_GTA_type"/>
    <property type="match status" value="1"/>
</dbReference>
<evidence type="ECO:0008006" key="3">
    <source>
        <dbReference type="Google" id="ProtNLM"/>
    </source>
</evidence>
<accession>A0ABP3EG50</accession>
<gene>
    <name evidence="1" type="ORF">GCM10009126_27480</name>
</gene>
<dbReference type="Proteomes" id="UP001500657">
    <property type="component" value="Unassembled WGS sequence"/>
</dbReference>
<sequence>MLDVHILVSHDTRREWVAQCLDSVHEAADRAGYPVSICMVPGVPGHIGKARAVGYSLGLHPYVTFVDDDDYVLPEAFAQMADALRTGAAAICTPELTLQNGQLRPGHTRHHLIAYRRDVLIDHAQWSCCGDVAQLAAIAPADVIDLPSPQYVHRLYGTSKARALRRDNPAELERAHG</sequence>
<dbReference type="SUPFAM" id="SSF53448">
    <property type="entry name" value="Nucleotide-diphospho-sugar transferases"/>
    <property type="match status" value="1"/>
</dbReference>
<reference evidence="2" key="1">
    <citation type="journal article" date="2019" name="Int. J. Syst. Evol. Microbiol.">
        <title>The Global Catalogue of Microorganisms (GCM) 10K type strain sequencing project: providing services to taxonomists for standard genome sequencing and annotation.</title>
        <authorList>
            <consortium name="The Broad Institute Genomics Platform"/>
            <consortium name="The Broad Institute Genome Sequencing Center for Infectious Disease"/>
            <person name="Wu L."/>
            <person name="Ma J."/>
        </authorList>
    </citation>
    <scope>NUCLEOTIDE SEQUENCE [LARGE SCALE GENOMIC DNA]</scope>
    <source>
        <strain evidence="2">JCM 16242</strain>
    </source>
</reference>
<dbReference type="Gene3D" id="3.90.550.10">
    <property type="entry name" value="Spore Coat Polysaccharide Biosynthesis Protein SpsA, Chain A"/>
    <property type="match status" value="1"/>
</dbReference>
<dbReference type="RefSeq" id="WP_343883360.1">
    <property type="nucleotide sequence ID" value="NZ_BAAAFO010000004.1"/>
</dbReference>
<name>A0ABP3EG50_9GAMM</name>
<evidence type="ECO:0000313" key="2">
    <source>
        <dbReference type="Proteomes" id="UP001500657"/>
    </source>
</evidence>
<dbReference type="EMBL" id="BAAAFO010000004">
    <property type="protein sequence ID" value="GAA0260542.1"/>
    <property type="molecule type" value="Genomic_DNA"/>
</dbReference>
<dbReference type="InterPro" id="IPR029044">
    <property type="entry name" value="Nucleotide-diphossugar_trans"/>
</dbReference>
<protein>
    <recommendedName>
        <fullName evidence="3">Glycosyltransferase 2-like domain-containing protein</fullName>
    </recommendedName>
</protein>
<comment type="caution">
    <text evidence="1">The sequence shown here is derived from an EMBL/GenBank/DDBJ whole genome shotgun (WGS) entry which is preliminary data.</text>
</comment>
<evidence type="ECO:0000313" key="1">
    <source>
        <dbReference type="EMBL" id="GAA0260542.1"/>
    </source>
</evidence>
<organism evidence="1 2">
    <name type="scientific">Rhodanobacter caeni</name>
    <dbReference type="NCBI Taxonomy" id="657654"/>
    <lineage>
        <taxon>Bacteria</taxon>
        <taxon>Pseudomonadati</taxon>
        <taxon>Pseudomonadota</taxon>
        <taxon>Gammaproteobacteria</taxon>
        <taxon>Lysobacterales</taxon>
        <taxon>Rhodanobacteraceae</taxon>
        <taxon>Rhodanobacter</taxon>
    </lineage>
</organism>
<proteinExistence type="predicted"/>